<evidence type="ECO:0000313" key="1">
    <source>
        <dbReference type="EMBL" id="TWT71756.1"/>
    </source>
</evidence>
<dbReference type="AlphaFoldDB" id="A0A5C5Y7V2"/>
<reference evidence="1 2" key="1">
    <citation type="submission" date="2019-02" db="EMBL/GenBank/DDBJ databases">
        <title>Deep-cultivation of Planctomycetes and their phenomic and genomic characterization uncovers novel biology.</title>
        <authorList>
            <person name="Wiegand S."/>
            <person name="Jogler M."/>
            <person name="Boedeker C."/>
            <person name="Pinto D."/>
            <person name="Vollmers J."/>
            <person name="Rivas-Marin E."/>
            <person name="Kohn T."/>
            <person name="Peeters S.H."/>
            <person name="Heuer A."/>
            <person name="Rast P."/>
            <person name="Oberbeckmann S."/>
            <person name="Bunk B."/>
            <person name="Jeske O."/>
            <person name="Meyerdierks A."/>
            <person name="Storesund J.E."/>
            <person name="Kallscheuer N."/>
            <person name="Luecker S."/>
            <person name="Lage O.M."/>
            <person name="Pohl T."/>
            <person name="Merkel B.J."/>
            <person name="Hornburger P."/>
            <person name="Mueller R.-W."/>
            <person name="Bruemmer F."/>
            <person name="Labrenz M."/>
            <person name="Spormann A.M."/>
            <person name="Op Den Camp H."/>
            <person name="Overmann J."/>
            <person name="Amann R."/>
            <person name="Jetten M.S.M."/>
            <person name="Mascher T."/>
            <person name="Medema M.H."/>
            <person name="Devos D.P."/>
            <person name="Kaster A.-K."/>
            <person name="Ovreas L."/>
            <person name="Rohde M."/>
            <person name="Galperin M.Y."/>
            <person name="Jogler C."/>
        </authorList>
    </citation>
    <scope>NUCLEOTIDE SEQUENCE [LARGE SCALE GENOMIC DNA]</scope>
    <source>
        <strain evidence="1 2">Pan14r</strain>
    </source>
</reference>
<name>A0A5C5Y7V2_9PLAN</name>
<dbReference type="EMBL" id="SJPL01000001">
    <property type="protein sequence ID" value="TWT71756.1"/>
    <property type="molecule type" value="Genomic_DNA"/>
</dbReference>
<protein>
    <submittedName>
        <fullName evidence="1">Uncharacterized protein</fullName>
    </submittedName>
</protein>
<organism evidence="1 2">
    <name type="scientific">Crateriforma conspicua</name>
    <dbReference type="NCBI Taxonomy" id="2527996"/>
    <lineage>
        <taxon>Bacteria</taxon>
        <taxon>Pseudomonadati</taxon>
        <taxon>Planctomycetota</taxon>
        <taxon>Planctomycetia</taxon>
        <taxon>Planctomycetales</taxon>
        <taxon>Planctomycetaceae</taxon>
        <taxon>Crateriforma</taxon>
    </lineage>
</organism>
<dbReference type="Proteomes" id="UP000317238">
    <property type="component" value="Unassembled WGS sequence"/>
</dbReference>
<gene>
    <name evidence="1" type="ORF">Pan14r_40720</name>
</gene>
<sequence>MIHSGCAAGGNVRYRVEKQCCTVSNRWPTAQYPSSGEHRYTDEALSNQCCCRNRVMPYFLAMVSRTSGGRDIMYFFHPGHQFVCHRHRRPSSEVGLASYLARSRHFSQFGTDIFVNLCGKVVA</sequence>
<comment type="caution">
    <text evidence="1">The sequence shown here is derived from an EMBL/GenBank/DDBJ whole genome shotgun (WGS) entry which is preliminary data.</text>
</comment>
<proteinExistence type="predicted"/>
<accession>A0A5C5Y7V2</accession>
<evidence type="ECO:0000313" key="2">
    <source>
        <dbReference type="Proteomes" id="UP000317238"/>
    </source>
</evidence>
<keyword evidence="2" id="KW-1185">Reference proteome</keyword>